<accession>A0A8H6JV27</accession>
<evidence type="ECO:0000256" key="1">
    <source>
        <dbReference type="ARBA" id="ARBA00022741"/>
    </source>
</evidence>
<dbReference type="GO" id="GO:0016887">
    <property type="term" value="F:ATP hydrolysis activity"/>
    <property type="evidence" value="ECO:0007669"/>
    <property type="project" value="InterPro"/>
</dbReference>
<dbReference type="InterPro" id="IPR017871">
    <property type="entry name" value="ABC_transporter-like_CS"/>
</dbReference>
<gene>
    <name evidence="5" type="ORF">CPLU01_12909</name>
</gene>
<protein>
    <submittedName>
        <fullName evidence="5">ABC transporter</fullName>
    </submittedName>
</protein>
<evidence type="ECO:0000256" key="3">
    <source>
        <dbReference type="ARBA" id="ARBA00024363"/>
    </source>
</evidence>
<dbReference type="PANTHER" id="PTHR24221">
    <property type="entry name" value="ATP-BINDING CASSETTE SUB-FAMILY B"/>
    <property type="match status" value="1"/>
</dbReference>
<dbReference type="InterPro" id="IPR039421">
    <property type="entry name" value="Type_1_exporter"/>
</dbReference>
<evidence type="ECO:0000256" key="2">
    <source>
        <dbReference type="ARBA" id="ARBA00022840"/>
    </source>
</evidence>
<organism evidence="5 6">
    <name type="scientific">Colletotrichum plurivorum</name>
    <dbReference type="NCBI Taxonomy" id="2175906"/>
    <lineage>
        <taxon>Eukaryota</taxon>
        <taxon>Fungi</taxon>
        <taxon>Dikarya</taxon>
        <taxon>Ascomycota</taxon>
        <taxon>Pezizomycotina</taxon>
        <taxon>Sordariomycetes</taxon>
        <taxon>Hypocreomycetidae</taxon>
        <taxon>Glomerellales</taxon>
        <taxon>Glomerellaceae</taxon>
        <taxon>Colletotrichum</taxon>
        <taxon>Colletotrichum orchidearum species complex</taxon>
    </lineage>
</organism>
<dbReference type="SUPFAM" id="SSF52540">
    <property type="entry name" value="P-loop containing nucleoside triphosphate hydrolases"/>
    <property type="match status" value="1"/>
</dbReference>
<dbReference type="InterPro" id="IPR003439">
    <property type="entry name" value="ABC_transporter-like_ATP-bd"/>
</dbReference>
<keyword evidence="2" id="KW-0067">ATP-binding</keyword>
<dbReference type="InterPro" id="IPR003593">
    <property type="entry name" value="AAA+_ATPase"/>
</dbReference>
<dbReference type="Pfam" id="PF00005">
    <property type="entry name" value="ABC_tran"/>
    <property type="match status" value="1"/>
</dbReference>
<dbReference type="Gene3D" id="3.40.50.300">
    <property type="entry name" value="P-loop containing nucleotide triphosphate hydrolases"/>
    <property type="match status" value="1"/>
</dbReference>
<keyword evidence="6" id="KW-1185">Reference proteome</keyword>
<comment type="similarity">
    <text evidence="3">Belongs to the ABC transporter superfamily. ABCB family. Heavy Metal importer (TC 3.A.1.210) subfamily.</text>
</comment>
<proteinExistence type="inferred from homology"/>
<dbReference type="Proteomes" id="UP000654918">
    <property type="component" value="Unassembled WGS sequence"/>
</dbReference>
<dbReference type="AlphaFoldDB" id="A0A8H6JV27"/>
<dbReference type="EMBL" id="WIGO01000279">
    <property type="protein sequence ID" value="KAF6819897.1"/>
    <property type="molecule type" value="Genomic_DNA"/>
</dbReference>
<sequence length="271" mass="30142">MPHDITFAARFRRLLELKPLDRPRAKDLVCTDGTVRFEHVYFGYGKINVLEDFNLSIASGTKVAILGPTGVRKSTIFDLLLQRSLPAKGRIFIDGQHLSGLEIASGQVGIVDQPGRLLNRSILNNLLLAKPGATLDEVRNVCRKVQIDEEIMQRPGGYDSPAGADGKNFSGGQKQKLLIARLLLQLPRIALIDEGTSALDVEVERAVKKIIDTAFSGRTVIFIAHRLSTVKNVDRIILLGENGKVLEDGTHEELLAKRGQYWRLWQHHRGK</sequence>
<keyword evidence="1" id="KW-0547">Nucleotide-binding</keyword>
<evidence type="ECO:0000313" key="5">
    <source>
        <dbReference type="EMBL" id="KAF6819897.1"/>
    </source>
</evidence>
<feature type="domain" description="ABC transporter" evidence="4">
    <location>
        <begin position="35"/>
        <end position="267"/>
    </location>
</feature>
<reference evidence="5" key="1">
    <citation type="journal article" date="2020" name="Phytopathology">
        <title>Genome Sequence Resources of Colletotrichum truncatum, C. plurivorum, C. musicola, and C. sojae: Four Species Pathogenic to Soybean (Glycine max).</title>
        <authorList>
            <person name="Rogerio F."/>
            <person name="Boufleur T.R."/>
            <person name="Ciampi-Guillardi M."/>
            <person name="Sukno S.A."/>
            <person name="Thon M.R."/>
            <person name="Massola Junior N.S."/>
            <person name="Baroncelli R."/>
        </authorList>
    </citation>
    <scope>NUCLEOTIDE SEQUENCE</scope>
    <source>
        <strain evidence="5">LFN00145</strain>
    </source>
</reference>
<dbReference type="PROSITE" id="PS50893">
    <property type="entry name" value="ABC_TRANSPORTER_2"/>
    <property type="match status" value="1"/>
</dbReference>
<dbReference type="InterPro" id="IPR027417">
    <property type="entry name" value="P-loop_NTPase"/>
</dbReference>
<name>A0A8H6JV27_9PEZI</name>
<dbReference type="PANTHER" id="PTHR24221:SF654">
    <property type="entry name" value="ATP-BINDING CASSETTE SUB-FAMILY B MEMBER 6"/>
    <property type="match status" value="1"/>
</dbReference>
<evidence type="ECO:0000259" key="4">
    <source>
        <dbReference type="PROSITE" id="PS50893"/>
    </source>
</evidence>
<comment type="caution">
    <text evidence="5">The sequence shown here is derived from an EMBL/GenBank/DDBJ whole genome shotgun (WGS) entry which is preliminary data.</text>
</comment>
<dbReference type="PROSITE" id="PS00211">
    <property type="entry name" value="ABC_TRANSPORTER_1"/>
    <property type="match status" value="1"/>
</dbReference>
<dbReference type="SMART" id="SM00382">
    <property type="entry name" value="AAA"/>
    <property type="match status" value="1"/>
</dbReference>
<dbReference type="GO" id="GO:0042626">
    <property type="term" value="F:ATPase-coupled transmembrane transporter activity"/>
    <property type="evidence" value="ECO:0007669"/>
    <property type="project" value="TreeGrafter"/>
</dbReference>
<evidence type="ECO:0000313" key="6">
    <source>
        <dbReference type="Proteomes" id="UP000654918"/>
    </source>
</evidence>
<dbReference type="GO" id="GO:0005524">
    <property type="term" value="F:ATP binding"/>
    <property type="evidence" value="ECO:0007669"/>
    <property type="project" value="UniProtKB-KW"/>
</dbReference>